<dbReference type="SUPFAM" id="SSF53448">
    <property type="entry name" value="Nucleotide-diphospho-sugar transferases"/>
    <property type="match status" value="1"/>
</dbReference>
<dbReference type="InterPro" id="IPR001173">
    <property type="entry name" value="Glyco_trans_2-like"/>
</dbReference>
<feature type="domain" description="Glycosyltransferase 2-like" evidence="2">
    <location>
        <begin position="28"/>
        <end position="190"/>
    </location>
</feature>
<dbReference type="InterPro" id="IPR050256">
    <property type="entry name" value="Glycosyltransferase_2"/>
</dbReference>
<accession>C7RT09</accession>
<keyword evidence="1" id="KW-1133">Transmembrane helix</keyword>
<dbReference type="PANTHER" id="PTHR48090:SF7">
    <property type="entry name" value="RFBJ PROTEIN"/>
    <property type="match status" value="1"/>
</dbReference>
<dbReference type="AlphaFoldDB" id="C7RT09"/>
<dbReference type="PANTHER" id="PTHR48090">
    <property type="entry name" value="UNDECAPRENYL-PHOSPHATE 4-DEOXY-4-FORMAMIDO-L-ARABINOSE TRANSFERASE-RELATED"/>
    <property type="match status" value="1"/>
</dbReference>
<dbReference type="eggNOG" id="COG1216">
    <property type="taxonomic scope" value="Bacteria"/>
</dbReference>
<keyword evidence="3" id="KW-0808">Transferase</keyword>
<dbReference type="Pfam" id="PF00535">
    <property type="entry name" value="Glycos_transf_2"/>
    <property type="match status" value="1"/>
</dbReference>
<dbReference type="EMBL" id="CP001715">
    <property type="protein sequence ID" value="ACV34752.1"/>
    <property type="molecule type" value="Genomic_DNA"/>
</dbReference>
<evidence type="ECO:0000256" key="1">
    <source>
        <dbReference type="SAM" id="Phobius"/>
    </source>
</evidence>
<dbReference type="GO" id="GO:0016740">
    <property type="term" value="F:transferase activity"/>
    <property type="evidence" value="ECO:0007669"/>
    <property type="project" value="UniProtKB-KW"/>
</dbReference>
<dbReference type="OrthoDB" id="9808633at2"/>
<feature type="transmembrane region" description="Helical" evidence="1">
    <location>
        <begin position="304"/>
        <end position="324"/>
    </location>
</feature>
<name>C7RT09_ACCRE</name>
<dbReference type="KEGG" id="app:CAP2UW1_1428"/>
<evidence type="ECO:0000259" key="2">
    <source>
        <dbReference type="Pfam" id="PF00535"/>
    </source>
</evidence>
<keyword evidence="1" id="KW-0812">Transmembrane</keyword>
<dbReference type="CDD" id="cd04179">
    <property type="entry name" value="DPM_DPG-synthase_like"/>
    <property type="match status" value="1"/>
</dbReference>
<organism evidence="3">
    <name type="scientific">Accumulibacter regalis</name>
    <dbReference type="NCBI Taxonomy" id="522306"/>
    <lineage>
        <taxon>Bacteria</taxon>
        <taxon>Pseudomonadati</taxon>
        <taxon>Pseudomonadota</taxon>
        <taxon>Betaproteobacteria</taxon>
        <taxon>Candidatus Accumulibacter</taxon>
    </lineage>
</organism>
<dbReference type="InterPro" id="IPR029044">
    <property type="entry name" value="Nucleotide-diphossugar_trans"/>
</dbReference>
<dbReference type="STRING" id="522306.CAP2UW1_1428"/>
<reference evidence="3" key="2">
    <citation type="submission" date="2009-09" db="EMBL/GenBank/DDBJ databases">
        <title>Complete sequence of chromosome of Candidatus Accumulibacter phosphatis clade IIA str. UW-1.</title>
        <authorList>
            <consortium name="US DOE Joint Genome Institute"/>
            <person name="Martin H.G."/>
            <person name="Ivanova N."/>
            <person name="Kunin V."/>
            <person name="Warnecke F."/>
            <person name="Barry K."/>
            <person name="He S."/>
            <person name="Salamov A."/>
            <person name="Szeto E."/>
            <person name="Dalin E."/>
            <person name="Pangilinan J.L."/>
            <person name="Lapidus A."/>
            <person name="Lowry S."/>
            <person name="Kyrpides N.C."/>
            <person name="McMahon K.D."/>
            <person name="Hugenholtz P."/>
        </authorList>
    </citation>
    <scope>NUCLEOTIDE SEQUENCE [LARGE SCALE GENOMIC DNA]</scope>
    <source>
        <strain evidence="3">UW-1</strain>
    </source>
</reference>
<protein>
    <submittedName>
        <fullName evidence="3">Glycosyl transferase family 2</fullName>
    </submittedName>
</protein>
<keyword evidence="1" id="KW-0472">Membrane</keyword>
<proteinExistence type="predicted"/>
<feature type="transmembrane region" description="Helical" evidence="1">
    <location>
        <begin position="263"/>
        <end position="284"/>
    </location>
</feature>
<gene>
    <name evidence="3" type="ordered locus">CAP2UW1_1428</name>
</gene>
<dbReference type="Gene3D" id="3.90.550.10">
    <property type="entry name" value="Spore Coat Polysaccharide Biosynthesis Protein SpsA, Chain A"/>
    <property type="match status" value="1"/>
</dbReference>
<sequence>MDSETVRACSFETAALQPVPTPKVRIAVVVPCFRVRDKIVGVIERIGPEVERIYVVDDACPEGTADLVQSVCRDPRVDVIRLAVNQGVGGAVSEGYRCALRDGAQIVVKIDGDGQMAPELVPELISPILAGHADYIKGNRFFFLGGVRQMPAVRLVGNAVLSFLTKLSTGYWQVFDPTNGFTAVSRQALQRCDLARVSKRYFFESDMLFQLALARAVVADFPMKAVYADEQSSLRPMRVVGTFLRGHLVNFARRVLYTYFVRGFSLASVELVIGLLLILFSIAFGVSEWITSTRMGAPATAGTVMLAALPAILGTQLTLSWLHFDIQSEPRIPITSLTETSCGARTKIDN</sequence>
<dbReference type="HOGENOM" id="CLU_033536_1_1_4"/>
<dbReference type="CAZy" id="GT2">
    <property type="family name" value="Glycosyltransferase Family 2"/>
</dbReference>
<reference evidence="3" key="1">
    <citation type="submission" date="2009-08" db="EMBL/GenBank/DDBJ databases">
        <authorList>
            <consortium name="US DOE Joint Genome Institute"/>
            <person name="Lucas S."/>
            <person name="Copeland A."/>
            <person name="Lapidus A."/>
            <person name="Glavina del Rio T."/>
            <person name="Dalin E."/>
            <person name="Tice H."/>
            <person name="Bruce D."/>
            <person name="Barry K."/>
            <person name="Pitluck S."/>
            <person name="Lowry S."/>
            <person name="Larimer F."/>
            <person name="Land M."/>
            <person name="Hauser L."/>
            <person name="Kyrpides N."/>
            <person name="Ivanova N."/>
            <person name="McMahon K.D."/>
            <person name="Hugenholtz P."/>
        </authorList>
    </citation>
    <scope>NUCLEOTIDE SEQUENCE</scope>
    <source>
        <strain evidence="3">UW-1</strain>
    </source>
</reference>
<evidence type="ECO:0000313" key="3">
    <source>
        <dbReference type="EMBL" id="ACV34752.1"/>
    </source>
</evidence>